<evidence type="ECO:0000313" key="3">
    <source>
        <dbReference type="EMBL" id="CAF0851841.1"/>
    </source>
</evidence>
<dbReference type="InterPro" id="IPR036734">
    <property type="entry name" value="Neur_chan_lig-bd_sf"/>
</dbReference>
<feature type="transmembrane region" description="Helical" evidence="2">
    <location>
        <begin position="232"/>
        <end position="252"/>
    </location>
</feature>
<sequence length="343" mass="39791">MTFEKPKRDSVINVHVRVEFARVGEIDTMNEKYQAEINVEAKWASQDNFTTYDPKVNWNPKLYIENAIQEPKDAARYTVSSEAGATVITEVRNIKGAFWEKLELQNFPFDVQELSVTVASRLSCEDVKLIPLESNGKIGFRATRTFVDQQKWRLFKMVKISNEPSYFKTKHEIIKINPLEPEEEEPPEYPKIVASCFCSRKAGYYLFNAFFLIFLITLTTFTSFAIDSKLPQNRIPATCTFLLTSVSFKWVINRSLPTVSYLTSLDLYSILCIFFICLLATWHAIVGSNWTKDEAKEIDKWAVISFGILFVLLNVYFLIRLLISYIPIFKLSKEEHEYIKKNK</sequence>
<dbReference type="AlphaFoldDB" id="A0A813W994"/>
<protein>
    <recommendedName>
        <fullName evidence="5">Neurotransmitter-gated ion-channel ligand-binding domain-containing protein</fullName>
    </recommendedName>
</protein>
<proteinExistence type="predicted"/>
<feature type="transmembrane region" description="Helical" evidence="2">
    <location>
        <begin position="259"/>
        <end position="282"/>
    </location>
</feature>
<feature type="transmembrane region" description="Helical" evidence="2">
    <location>
        <begin position="302"/>
        <end position="323"/>
    </location>
</feature>
<keyword evidence="4" id="KW-1185">Reference proteome</keyword>
<keyword evidence="2" id="KW-1133">Transmembrane helix</keyword>
<evidence type="ECO:0000313" key="4">
    <source>
        <dbReference type="Proteomes" id="UP000663879"/>
    </source>
</evidence>
<name>A0A813W994_9BILA</name>
<dbReference type="GO" id="GO:0016020">
    <property type="term" value="C:membrane"/>
    <property type="evidence" value="ECO:0007669"/>
    <property type="project" value="UniProtKB-SubCell"/>
</dbReference>
<feature type="transmembrane region" description="Helical" evidence="2">
    <location>
        <begin position="205"/>
        <end position="226"/>
    </location>
</feature>
<dbReference type="InterPro" id="IPR006201">
    <property type="entry name" value="Neur_channel"/>
</dbReference>
<dbReference type="InterPro" id="IPR038050">
    <property type="entry name" value="Neuro_actylchol_rec"/>
</dbReference>
<evidence type="ECO:0000256" key="1">
    <source>
        <dbReference type="ARBA" id="ARBA00004141"/>
    </source>
</evidence>
<dbReference type="InterPro" id="IPR036719">
    <property type="entry name" value="Neuro-gated_channel_TM_sf"/>
</dbReference>
<dbReference type="Gene3D" id="1.20.58.390">
    <property type="entry name" value="Neurotransmitter-gated ion-channel transmembrane domain"/>
    <property type="match status" value="1"/>
</dbReference>
<accession>A0A813W994</accession>
<keyword evidence="2" id="KW-0812">Transmembrane</keyword>
<dbReference type="Gene3D" id="2.70.170.10">
    <property type="entry name" value="Neurotransmitter-gated ion-channel ligand-binding domain"/>
    <property type="match status" value="1"/>
</dbReference>
<dbReference type="OrthoDB" id="5975154at2759"/>
<dbReference type="EMBL" id="CAJNOC010001290">
    <property type="protein sequence ID" value="CAF0851841.1"/>
    <property type="molecule type" value="Genomic_DNA"/>
</dbReference>
<reference evidence="3" key="1">
    <citation type="submission" date="2021-02" db="EMBL/GenBank/DDBJ databases">
        <authorList>
            <person name="Nowell W R."/>
        </authorList>
    </citation>
    <scope>NUCLEOTIDE SEQUENCE</scope>
    <source>
        <strain evidence="3">Ploen Becks lab</strain>
    </source>
</reference>
<evidence type="ECO:0008006" key="5">
    <source>
        <dbReference type="Google" id="ProtNLM"/>
    </source>
</evidence>
<dbReference type="SUPFAM" id="SSF90112">
    <property type="entry name" value="Neurotransmitter-gated ion-channel transmembrane pore"/>
    <property type="match status" value="1"/>
</dbReference>
<dbReference type="GO" id="GO:0005230">
    <property type="term" value="F:extracellular ligand-gated monoatomic ion channel activity"/>
    <property type="evidence" value="ECO:0007669"/>
    <property type="project" value="InterPro"/>
</dbReference>
<gene>
    <name evidence="3" type="ORF">OXX778_LOCUS8991</name>
</gene>
<organism evidence="3 4">
    <name type="scientific">Brachionus calyciflorus</name>
    <dbReference type="NCBI Taxonomy" id="104777"/>
    <lineage>
        <taxon>Eukaryota</taxon>
        <taxon>Metazoa</taxon>
        <taxon>Spiralia</taxon>
        <taxon>Gnathifera</taxon>
        <taxon>Rotifera</taxon>
        <taxon>Eurotatoria</taxon>
        <taxon>Monogononta</taxon>
        <taxon>Pseudotrocha</taxon>
        <taxon>Ploima</taxon>
        <taxon>Brachionidae</taxon>
        <taxon>Brachionus</taxon>
    </lineage>
</organism>
<comment type="caution">
    <text evidence="3">The sequence shown here is derived from an EMBL/GenBank/DDBJ whole genome shotgun (WGS) entry which is preliminary data.</text>
</comment>
<dbReference type="Proteomes" id="UP000663879">
    <property type="component" value="Unassembled WGS sequence"/>
</dbReference>
<evidence type="ECO:0000256" key="2">
    <source>
        <dbReference type="SAM" id="Phobius"/>
    </source>
</evidence>
<dbReference type="GO" id="GO:0004888">
    <property type="term" value="F:transmembrane signaling receptor activity"/>
    <property type="evidence" value="ECO:0007669"/>
    <property type="project" value="InterPro"/>
</dbReference>
<dbReference type="PANTHER" id="PTHR18945">
    <property type="entry name" value="NEUROTRANSMITTER GATED ION CHANNEL"/>
    <property type="match status" value="1"/>
</dbReference>
<keyword evidence="2" id="KW-0472">Membrane</keyword>
<comment type="subcellular location">
    <subcellularLocation>
        <location evidence="1">Membrane</location>
        <topology evidence="1">Multi-pass membrane protein</topology>
    </subcellularLocation>
</comment>
<dbReference type="SUPFAM" id="SSF63712">
    <property type="entry name" value="Nicotinic receptor ligand binding domain-like"/>
    <property type="match status" value="1"/>
</dbReference>